<keyword evidence="2" id="KW-1185">Reference proteome</keyword>
<proteinExistence type="predicted"/>
<dbReference type="EMBL" id="BAAANS010000002">
    <property type="protein sequence ID" value="GAA2084845.1"/>
    <property type="molecule type" value="Genomic_DNA"/>
</dbReference>
<sequence>MHTGLMPQALYHFTSVSNWENIRDNELLEPRSEQAVSDLDHRPVIWLTDTPNGQAATGVAAECAEVRIAVLPVRAVHPWQLYREEVPGRGSNLDTVGFDADAALVTPLPIPSTHWSSAHRVDTGELLWSGEPAVPLQGPANGWLLDGKELTEFEASVNATIDTMWANGTLPDANWLRWRAKILPKQIDQLRKWAEDPSSDSQFRAWMGWRSLRGKAGQLPDLPPKWRVP</sequence>
<accession>A0ABP5HTL9</accession>
<gene>
    <name evidence="1" type="ORF">GCM10009759_04190</name>
</gene>
<organism evidence="1 2">
    <name type="scientific">Kitasatospora saccharophila</name>
    <dbReference type="NCBI Taxonomy" id="407973"/>
    <lineage>
        <taxon>Bacteria</taxon>
        <taxon>Bacillati</taxon>
        <taxon>Actinomycetota</taxon>
        <taxon>Actinomycetes</taxon>
        <taxon>Kitasatosporales</taxon>
        <taxon>Streptomycetaceae</taxon>
        <taxon>Kitasatospora</taxon>
    </lineage>
</organism>
<evidence type="ECO:0000313" key="1">
    <source>
        <dbReference type="EMBL" id="GAA2084845.1"/>
    </source>
</evidence>
<name>A0ABP5HTL9_9ACTN</name>
<dbReference type="Proteomes" id="UP001500897">
    <property type="component" value="Unassembled WGS sequence"/>
</dbReference>
<protein>
    <recommendedName>
        <fullName evidence="3">DarT domain-containing protein</fullName>
    </recommendedName>
</protein>
<evidence type="ECO:0000313" key="2">
    <source>
        <dbReference type="Proteomes" id="UP001500897"/>
    </source>
</evidence>
<evidence type="ECO:0008006" key="3">
    <source>
        <dbReference type="Google" id="ProtNLM"/>
    </source>
</evidence>
<comment type="caution">
    <text evidence="1">The sequence shown here is derived from an EMBL/GenBank/DDBJ whole genome shotgun (WGS) entry which is preliminary data.</text>
</comment>
<reference evidence="2" key="1">
    <citation type="journal article" date="2019" name="Int. J. Syst. Evol. Microbiol.">
        <title>The Global Catalogue of Microorganisms (GCM) 10K type strain sequencing project: providing services to taxonomists for standard genome sequencing and annotation.</title>
        <authorList>
            <consortium name="The Broad Institute Genomics Platform"/>
            <consortium name="The Broad Institute Genome Sequencing Center for Infectious Disease"/>
            <person name="Wu L."/>
            <person name="Ma J."/>
        </authorList>
    </citation>
    <scope>NUCLEOTIDE SEQUENCE [LARGE SCALE GENOMIC DNA]</scope>
    <source>
        <strain evidence="2">JCM 14559</strain>
    </source>
</reference>